<dbReference type="PANTHER" id="PTHR43289:SF6">
    <property type="entry name" value="SERINE_THREONINE-PROTEIN KINASE NEKL-3"/>
    <property type="match status" value="1"/>
</dbReference>
<evidence type="ECO:0000313" key="10">
    <source>
        <dbReference type="EMBL" id="TKK87419.1"/>
    </source>
</evidence>
<keyword evidence="8" id="KW-0812">Transmembrane</keyword>
<feature type="compositionally biased region" description="Low complexity" evidence="7">
    <location>
        <begin position="465"/>
        <end position="495"/>
    </location>
</feature>
<dbReference type="OrthoDB" id="4716121at2"/>
<dbReference type="CDD" id="cd14014">
    <property type="entry name" value="STKc_PknB_like"/>
    <property type="match status" value="1"/>
</dbReference>
<dbReference type="PRINTS" id="PR01217">
    <property type="entry name" value="PRICHEXTENSN"/>
</dbReference>
<reference evidence="10 11" key="1">
    <citation type="submission" date="2019-04" db="EMBL/GenBank/DDBJ databases">
        <title>Herbidospora sp. NEAU-GS14.nov., a novel actinomycete isolated from soil.</title>
        <authorList>
            <person name="Han L."/>
        </authorList>
    </citation>
    <scope>NUCLEOTIDE SEQUENCE [LARGE SCALE GENOMIC DNA]</scope>
    <source>
        <strain evidence="10 11">NEAU-GS14</strain>
    </source>
</reference>
<feature type="transmembrane region" description="Helical" evidence="8">
    <location>
        <begin position="553"/>
        <end position="574"/>
    </location>
</feature>
<feature type="domain" description="Protein kinase" evidence="9">
    <location>
        <begin position="13"/>
        <end position="261"/>
    </location>
</feature>
<evidence type="ECO:0000256" key="6">
    <source>
        <dbReference type="ARBA" id="ARBA00022840"/>
    </source>
</evidence>
<name>A0A4U3MFT1_9ACTN</name>
<keyword evidence="11" id="KW-1185">Reference proteome</keyword>
<organism evidence="10 11">
    <name type="scientific">Herbidospora galbida</name>
    <dbReference type="NCBI Taxonomy" id="2575442"/>
    <lineage>
        <taxon>Bacteria</taxon>
        <taxon>Bacillati</taxon>
        <taxon>Actinomycetota</taxon>
        <taxon>Actinomycetes</taxon>
        <taxon>Streptosporangiales</taxon>
        <taxon>Streptosporangiaceae</taxon>
        <taxon>Herbidospora</taxon>
    </lineage>
</organism>
<dbReference type="PROSITE" id="PS00108">
    <property type="entry name" value="PROTEIN_KINASE_ST"/>
    <property type="match status" value="1"/>
</dbReference>
<dbReference type="Proteomes" id="UP000308705">
    <property type="component" value="Unassembled WGS sequence"/>
</dbReference>
<dbReference type="InterPro" id="IPR011009">
    <property type="entry name" value="Kinase-like_dom_sf"/>
</dbReference>
<sequence length="587" mass="61159">MYGQTGAWRVPGYTELRELGTGAAGQVVLARHDADGTLVAIKYLSQELRADLNFIARFRHEARLLALMDRNPHAARFYEYVEQPHGAAIVMELVDGVSLRAMIRSEGPTGPEAALAVLKGSLIGLAIAHDMGVVHRDFKPENVMVDGDGHSKLVDFGIAARAGDGMPASGTPSYMAPEQWAGAPAGPTTDVYAATVVFFECLTGQRPFQANNLAALAHQHQAAPVPVEQIQPQLRGLIERGMSKHPQERPASAHAFLQELESVAIETYGPQWEERGRRRLAALAGLLAAFFPLAAAVPEANTQLANTQLAAGGEDFGGDEERKGGFFSKAFVKIGLTVVGMAVIAGGTAVLVGSISGATLSAGTTSLTPSPVNTSTTPDPLVEEVDDGLIEEVPVTETPQVTESPDAEGTQPPVTQPTSNAQPRPTRQPKPTPTKKPTKKPTAKPTKKPGGGGGGLEEPGDPTASSEPGDETPTPSPSPTTATPTPSTTPSSNPTTPTPEPSTTPPTTPSNDPTITRNSGSPGGGGPGSPSTEESPTRGTDEPTVEPTTGETAAAGFFALGLMTTGLVPATLAVKRSMAGRHRRRRK</sequence>
<keyword evidence="6" id="KW-0067">ATP-binding</keyword>
<dbReference type="EC" id="2.7.11.1" evidence="1"/>
<feature type="compositionally biased region" description="Polar residues" evidence="7">
    <location>
        <begin position="361"/>
        <end position="378"/>
    </location>
</feature>
<evidence type="ECO:0000256" key="7">
    <source>
        <dbReference type="SAM" id="MobiDB-lite"/>
    </source>
</evidence>
<dbReference type="AlphaFoldDB" id="A0A4U3MFT1"/>
<accession>A0A4U3MFT1</accession>
<dbReference type="SUPFAM" id="SSF56112">
    <property type="entry name" value="Protein kinase-like (PK-like)"/>
    <property type="match status" value="1"/>
</dbReference>
<evidence type="ECO:0000259" key="9">
    <source>
        <dbReference type="PROSITE" id="PS50011"/>
    </source>
</evidence>
<protein>
    <recommendedName>
        <fullName evidence="1">non-specific serine/threonine protein kinase</fullName>
        <ecNumber evidence="1">2.7.11.1</ecNumber>
    </recommendedName>
</protein>
<keyword evidence="8" id="KW-1133">Transmembrane helix</keyword>
<keyword evidence="2 10" id="KW-0723">Serine/threonine-protein kinase</keyword>
<feature type="region of interest" description="Disordered" evidence="7">
    <location>
        <begin position="361"/>
        <end position="381"/>
    </location>
</feature>
<dbReference type="PROSITE" id="PS50011">
    <property type="entry name" value="PROTEIN_KINASE_DOM"/>
    <property type="match status" value="1"/>
</dbReference>
<feature type="compositionally biased region" description="Pro residues" evidence="7">
    <location>
        <begin position="496"/>
        <end position="508"/>
    </location>
</feature>
<dbReference type="EMBL" id="SZQA01000016">
    <property type="protein sequence ID" value="TKK87419.1"/>
    <property type="molecule type" value="Genomic_DNA"/>
</dbReference>
<keyword evidence="3" id="KW-0808">Transferase</keyword>
<evidence type="ECO:0000256" key="1">
    <source>
        <dbReference type="ARBA" id="ARBA00012513"/>
    </source>
</evidence>
<gene>
    <name evidence="10" type="ORF">FDA94_18175</name>
</gene>
<keyword evidence="4" id="KW-0547">Nucleotide-binding</keyword>
<feature type="region of interest" description="Disordered" evidence="7">
    <location>
        <begin position="396"/>
        <end position="552"/>
    </location>
</feature>
<dbReference type="GO" id="GO:0004674">
    <property type="term" value="F:protein serine/threonine kinase activity"/>
    <property type="evidence" value="ECO:0007669"/>
    <property type="project" value="UniProtKB-KW"/>
</dbReference>
<evidence type="ECO:0000313" key="11">
    <source>
        <dbReference type="Proteomes" id="UP000308705"/>
    </source>
</evidence>
<keyword evidence="8" id="KW-0472">Membrane</keyword>
<evidence type="ECO:0000256" key="4">
    <source>
        <dbReference type="ARBA" id="ARBA00022741"/>
    </source>
</evidence>
<dbReference type="GO" id="GO:0005524">
    <property type="term" value="F:ATP binding"/>
    <property type="evidence" value="ECO:0007669"/>
    <property type="project" value="UniProtKB-KW"/>
</dbReference>
<evidence type="ECO:0000256" key="2">
    <source>
        <dbReference type="ARBA" id="ARBA00022527"/>
    </source>
</evidence>
<dbReference type="Pfam" id="PF00069">
    <property type="entry name" value="Pkinase"/>
    <property type="match status" value="1"/>
</dbReference>
<dbReference type="Gene3D" id="1.10.510.10">
    <property type="entry name" value="Transferase(Phosphotransferase) domain 1"/>
    <property type="match status" value="1"/>
</dbReference>
<evidence type="ECO:0000256" key="8">
    <source>
        <dbReference type="SAM" id="Phobius"/>
    </source>
</evidence>
<comment type="caution">
    <text evidence="10">The sequence shown here is derived from an EMBL/GenBank/DDBJ whole genome shotgun (WGS) entry which is preliminary data.</text>
</comment>
<evidence type="ECO:0000256" key="3">
    <source>
        <dbReference type="ARBA" id="ARBA00022679"/>
    </source>
</evidence>
<evidence type="ECO:0000256" key="5">
    <source>
        <dbReference type="ARBA" id="ARBA00022777"/>
    </source>
</evidence>
<dbReference type="InterPro" id="IPR000719">
    <property type="entry name" value="Prot_kinase_dom"/>
</dbReference>
<proteinExistence type="predicted"/>
<dbReference type="PANTHER" id="PTHR43289">
    <property type="entry name" value="MITOGEN-ACTIVATED PROTEIN KINASE KINASE KINASE 20-RELATED"/>
    <property type="match status" value="1"/>
</dbReference>
<dbReference type="RefSeq" id="WP_137248252.1">
    <property type="nucleotide sequence ID" value="NZ_SZQA01000016.1"/>
</dbReference>
<keyword evidence="5 10" id="KW-0418">Kinase</keyword>
<feature type="compositionally biased region" description="Basic residues" evidence="7">
    <location>
        <begin position="436"/>
        <end position="447"/>
    </location>
</feature>
<dbReference type="InterPro" id="IPR008271">
    <property type="entry name" value="Ser/Thr_kinase_AS"/>
</dbReference>